<evidence type="ECO:0000313" key="4">
    <source>
        <dbReference type="Proteomes" id="UP000054560"/>
    </source>
</evidence>
<feature type="compositionally biased region" description="Acidic residues" evidence="1">
    <location>
        <begin position="100"/>
        <end position="120"/>
    </location>
</feature>
<accession>A0A0L0GFH0</accession>
<name>A0A0L0GFH0_9EUKA</name>
<evidence type="ECO:0000256" key="2">
    <source>
        <dbReference type="SAM" id="SignalP"/>
    </source>
</evidence>
<evidence type="ECO:0000313" key="3">
    <source>
        <dbReference type="EMBL" id="KNC87825.1"/>
    </source>
</evidence>
<sequence length="373" mass="40264">MYLHRTIISVTLVLGYAVVAKPPVDASQDLGWGSDVDFEDLDLWPVPEASDEYVHPGPKASDEYVHTVSVVNARSVDVDVDVDLSEDSDLDLDLWPVPEASDEYDGPEASDEYDGPEASDEYERPVSDDAACDAILEITMAAHGPASAYYNELMQQMAASIASHHASVTLSPGARANTAGTTAGSLAVRVQPKFVQSVVSSVHAFVKTNATLVETSVTIVTSAVSSVVVAGTGPLDSVAEAGYDVVTRHCHIRHQGLPGYLDIIGGTVQVVDQRPQRWALEYTEEGVFRMRHGLYYAVPASATLGCPLAYSVMLATDRHGSEFVHTKDGFLTNVDTGKSIVHYVGTDVLMLVLIDRFQVHDGQKWELVDCVDK</sequence>
<keyword evidence="4" id="KW-1185">Reference proteome</keyword>
<dbReference type="Proteomes" id="UP000054560">
    <property type="component" value="Unassembled WGS sequence"/>
</dbReference>
<dbReference type="AlphaFoldDB" id="A0A0L0GFH0"/>
<feature type="chain" id="PRO_5005539403" evidence="2">
    <location>
        <begin position="27"/>
        <end position="373"/>
    </location>
</feature>
<feature type="region of interest" description="Disordered" evidence="1">
    <location>
        <begin position="94"/>
        <end position="123"/>
    </location>
</feature>
<dbReference type="GeneID" id="25900586"/>
<keyword evidence="2" id="KW-0732">Signal</keyword>
<dbReference type="RefSeq" id="XP_014161727.1">
    <property type="nucleotide sequence ID" value="XM_014306252.1"/>
</dbReference>
<reference evidence="3 4" key="1">
    <citation type="submission" date="2011-02" db="EMBL/GenBank/DDBJ databases">
        <title>The Genome Sequence of Sphaeroforma arctica JP610.</title>
        <authorList>
            <consortium name="The Broad Institute Genome Sequencing Platform"/>
            <person name="Russ C."/>
            <person name="Cuomo C."/>
            <person name="Young S.K."/>
            <person name="Zeng Q."/>
            <person name="Gargeya S."/>
            <person name="Alvarado L."/>
            <person name="Berlin A."/>
            <person name="Chapman S.B."/>
            <person name="Chen Z."/>
            <person name="Freedman E."/>
            <person name="Gellesch M."/>
            <person name="Goldberg J."/>
            <person name="Griggs A."/>
            <person name="Gujja S."/>
            <person name="Heilman E."/>
            <person name="Heiman D."/>
            <person name="Howarth C."/>
            <person name="Mehta T."/>
            <person name="Neiman D."/>
            <person name="Pearson M."/>
            <person name="Roberts A."/>
            <person name="Saif S."/>
            <person name="Shea T."/>
            <person name="Shenoy N."/>
            <person name="Sisk P."/>
            <person name="Stolte C."/>
            <person name="Sykes S."/>
            <person name="White J."/>
            <person name="Yandava C."/>
            <person name="Burger G."/>
            <person name="Gray M.W."/>
            <person name="Holland P.W.H."/>
            <person name="King N."/>
            <person name="Lang F.B.F."/>
            <person name="Roger A.J."/>
            <person name="Ruiz-Trillo I."/>
            <person name="Haas B."/>
            <person name="Nusbaum C."/>
            <person name="Birren B."/>
        </authorList>
    </citation>
    <scope>NUCLEOTIDE SEQUENCE [LARGE SCALE GENOMIC DNA]</scope>
    <source>
        <strain evidence="3 4">JP610</strain>
    </source>
</reference>
<organism evidence="3 4">
    <name type="scientific">Sphaeroforma arctica JP610</name>
    <dbReference type="NCBI Taxonomy" id="667725"/>
    <lineage>
        <taxon>Eukaryota</taxon>
        <taxon>Ichthyosporea</taxon>
        <taxon>Ichthyophonida</taxon>
        <taxon>Sphaeroforma</taxon>
    </lineage>
</organism>
<feature type="signal peptide" evidence="2">
    <location>
        <begin position="1"/>
        <end position="26"/>
    </location>
</feature>
<gene>
    <name evidence="3" type="ORF">SARC_00082</name>
</gene>
<dbReference type="EMBL" id="KQ241598">
    <property type="protein sequence ID" value="KNC87825.1"/>
    <property type="molecule type" value="Genomic_DNA"/>
</dbReference>
<protein>
    <submittedName>
        <fullName evidence="3">Uncharacterized protein</fullName>
    </submittedName>
</protein>
<evidence type="ECO:0000256" key="1">
    <source>
        <dbReference type="SAM" id="MobiDB-lite"/>
    </source>
</evidence>
<proteinExistence type="predicted"/>